<reference evidence="1" key="1">
    <citation type="journal article" date="2020" name="Nature">
        <title>Giant virus diversity and host interactions through global metagenomics.</title>
        <authorList>
            <person name="Schulz F."/>
            <person name="Roux S."/>
            <person name="Paez-Espino D."/>
            <person name="Jungbluth S."/>
            <person name="Walsh D.A."/>
            <person name="Denef V.J."/>
            <person name="McMahon K.D."/>
            <person name="Konstantinidis K.T."/>
            <person name="Eloe-Fadrosh E.A."/>
            <person name="Kyrpides N.C."/>
            <person name="Woyke T."/>
        </authorList>
    </citation>
    <scope>NUCLEOTIDE SEQUENCE</scope>
    <source>
        <strain evidence="1">GVMAG-M-3300023109-53</strain>
    </source>
</reference>
<name>A0A6C0CXD7_9ZZZZ</name>
<organism evidence="1">
    <name type="scientific">viral metagenome</name>
    <dbReference type="NCBI Taxonomy" id="1070528"/>
    <lineage>
        <taxon>unclassified sequences</taxon>
        <taxon>metagenomes</taxon>
        <taxon>organismal metagenomes</taxon>
    </lineage>
</organism>
<evidence type="ECO:0000313" key="1">
    <source>
        <dbReference type="EMBL" id="QHT08832.1"/>
    </source>
</evidence>
<proteinExistence type="predicted"/>
<accession>A0A6C0CXD7</accession>
<sequence length="149" mass="17575">MGYKYGVWYVYPKDSFTTKHIGHFTVSCFMEKEDARRLYIELLSKMGKSNMINVNCENPVIFENIYEDDDNNICSWGYKGTILNWNSIRKITDNYKCNFSQQPHTSIQYEDEESNLNIEKLSSNKLIKCNIHLVNICSDNPNEWHIIDL</sequence>
<dbReference type="EMBL" id="MN739502">
    <property type="protein sequence ID" value="QHT08832.1"/>
    <property type="molecule type" value="Genomic_DNA"/>
</dbReference>
<dbReference type="AlphaFoldDB" id="A0A6C0CXD7"/>
<protein>
    <submittedName>
        <fullName evidence="1">Uncharacterized protein</fullName>
    </submittedName>
</protein>